<dbReference type="InterPro" id="IPR008969">
    <property type="entry name" value="CarboxyPept-like_regulatory"/>
</dbReference>
<dbReference type="OrthoDB" id="1489599at2"/>
<accession>A0A0S2HZ75</accession>
<evidence type="ECO:0000313" key="1">
    <source>
        <dbReference type="EMBL" id="ALO15360.1"/>
    </source>
</evidence>
<dbReference type="STRING" id="1307839.L21SP5_01718"/>
<organism evidence="1 2">
    <name type="scientific">Salinivirga cyanobacteriivorans</name>
    <dbReference type="NCBI Taxonomy" id="1307839"/>
    <lineage>
        <taxon>Bacteria</taxon>
        <taxon>Pseudomonadati</taxon>
        <taxon>Bacteroidota</taxon>
        <taxon>Bacteroidia</taxon>
        <taxon>Bacteroidales</taxon>
        <taxon>Salinivirgaceae</taxon>
        <taxon>Salinivirga</taxon>
    </lineage>
</organism>
<dbReference type="KEGG" id="blq:L21SP5_01718"/>
<reference evidence="1 2" key="1">
    <citation type="submission" date="2015-11" db="EMBL/GenBank/DDBJ databases">
        <title>Description and complete genome sequence of a novel strain predominating in hypersaline microbial mats and representing a new family of the Bacteriodetes phylum.</title>
        <authorList>
            <person name="Spring S."/>
            <person name="Bunk B."/>
            <person name="Sproer C."/>
            <person name="Klenk H.-P."/>
        </authorList>
    </citation>
    <scope>NUCLEOTIDE SEQUENCE [LARGE SCALE GENOMIC DNA]</scope>
    <source>
        <strain evidence="1 2">L21-Spi-D4</strain>
    </source>
</reference>
<dbReference type="EMBL" id="CP013118">
    <property type="protein sequence ID" value="ALO15360.1"/>
    <property type="molecule type" value="Genomic_DNA"/>
</dbReference>
<dbReference type="Proteomes" id="UP000064893">
    <property type="component" value="Chromosome"/>
</dbReference>
<gene>
    <name evidence="1" type="ORF">L21SP5_01718</name>
</gene>
<keyword evidence="2" id="KW-1185">Reference proteome</keyword>
<protein>
    <submittedName>
        <fullName evidence="1">TonB-linked outer membrane protein, SusC/RagA family</fullName>
    </submittedName>
</protein>
<dbReference type="RefSeq" id="WP_057952826.1">
    <property type="nucleotide sequence ID" value="NZ_CP013118.1"/>
</dbReference>
<evidence type="ECO:0000313" key="2">
    <source>
        <dbReference type="Proteomes" id="UP000064893"/>
    </source>
</evidence>
<dbReference type="SUPFAM" id="SSF49464">
    <property type="entry name" value="Carboxypeptidase regulatory domain-like"/>
    <property type="match status" value="1"/>
</dbReference>
<dbReference type="Pfam" id="PF13715">
    <property type="entry name" value="CarbopepD_reg_2"/>
    <property type="match status" value="1"/>
</dbReference>
<name>A0A0S2HZ75_9BACT</name>
<dbReference type="AlphaFoldDB" id="A0A0S2HZ75"/>
<sequence>MQTHKYSILLIILCFFLNPTYSQDKESIEGIIISKEKKTSIPYCSVVLKGTSLGAITQEDGSFDLEVPKELLTGNDTLVVSHIAYGKKLFPIDKETSLRLELKARVLVLDEVTVKPVNLKKFMKEVIENYHNKRVTYSYLAKGFVRESALKNKKHLACFEAKGYLISSGYDVTVPVDNFDFLPTNFRKLKPDPEWLEYGYKQEKNAMDYEPLTNYSGLFSNYRHIERSRYLSDKAYRKYSFSFDTIINRNGIDCWVIKFEPKRKIGKYNDSGAFYIDPSTKRILLIKAKTKFFSMPFHNWVEQSTFYIQFLHVKDKTYVAALSANYESNDLKHYVSFHMTQQKMHEVTISENIWSALSGYEMNPVVYYDPDEWSEIPFEGYKYRGMLENDLLNNESMEKHFASFHNTYYRRRKGLDKDKVQILLNVFQKVENLFF</sequence>
<proteinExistence type="predicted"/>